<evidence type="ECO:0000256" key="4">
    <source>
        <dbReference type="ARBA" id="ARBA00022691"/>
    </source>
</evidence>
<organism evidence="6 7">
    <name type="scientific">Equus caballus</name>
    <name type="common">Horse</name>
    <dbReference type="NCBI Taxonomy" id="9796"/>
    <lineage>
        <taxon>Eukaryota</taxon>
        <taxon>Metazoa</taxon>
        <taxon>Chordata</taxon>
        <taxon>Craniata</taxon>
        <taxon>Vertebrata</taxon>
        <taxon>Euteleostomi</taxon>
        <taxon>Mammalia</taxon>
        <taxon>Eutheria</taxon>
        <taxon>Laurasiatheria</taxon>
        <taxon>Perissodactyla</taxon>
        <taxon>Equidae</taxon>
        <taxon>Equus</taxon>
    </lineage>
</organism>
<proteinExistence type="inferred from homology"/>
<protein>
    <submittedName>
        <fullName evidence="6">Meteorin, glial cell differentiation regulator</fullName>
    </submittedName>
</protein>
<gene>
    <name evidence="6" type="primary">METRN</name>
</gene>
<keyword evidence="3" id="KW-0808">Transferase</keyword>
<comment type="similarity">
    <text evidence="1">Belongs to the ANT/ATPSC lysine N-methyltransferase family.</text>
</comment>
<feature type="region of interest" description="Disordered" evidence="5">
    <location>
        <begin position="290"/>
        <end position="311"/>
    </location>
</feature>
<dbReference type="GO" id="GO:0016279">
    <property type="term" value="F:protein-lysine N-methyltransferase activity"/>
    <property type="evidence" value="ECO:0007669"/>
    <property type="project" value="InterPro"/>
</dbReference>
<dbReference type="InterPro" id="IPR026170">
    <property type="entry name" value="FAM173A/B"/>
</dbReference>
<dbReference type="InterPro" id="IPR029063">
    <property type="entry name" value="SAM-dependent_MTases_sf"/>
</dbReference>
<dbReference type="PANTHER" id="PTHR13610">
    <property type="entry name" value="METHYLTRANSFERASE DOMAIN-CONTAINING PROTEIN"/>
    <property type="match status" value="1"/>
</dbReference>
<evidence type="ECO:0000256" key="1">
    <source>
        <dbReference type="ARBA" id="ARBA00010633"/>
    </source>
</evidence>
<dbReference type="GO" id="GO:0032259">
    <property type="term" value="P:methylation"/>
    <property type="evidence" value="ECO:0007669"/>
    <property type="project" value="UniProtKB-KW"/>
</dbReference>
<name>A0A3Q2GT47_HORSE</name>
<keyword evidence="7" id="KW-1185">Reference proteome</keyword>
<accession>A0A3Q2GT47</accession>
<keyword evidence="4" id="KW-0949">S-adenosyl-L-methionine</keyword>
<reference evidence="6 7" key="1">
    <citation type="journal article" date="2009" name="Science">
        <title>Genome sequence, comparative analysis, and population genetics of the domestic horse.</title>
        <authorList>
            <consortium name="Broad Institute Genome Sequencing Platform"/>
            <consortium name="Broad Institute Whole Genome Assembly Team"/>
            <person name="Wade C.M."/>
            <person name="Giulotto E."/>
            <person name="Sigurdsson S."/>
            <person name="Zoli M."/>
            <person name="Gnerre S."/>
            <person name="Imsland F."/>
            <person name="Lear T.L."/>
            <person name="Adelson D.L."/>
            <person name="Bailey E."/>
            <person name="Bellone R.R."/>
            <person name="Bloecker H."/>
            <person name="Distl O."/>
            <person name="Edgar R.C."/>
            <person name="Garber M."/>
            <person name="Leeb T."/>
            <person name="Mauceli E."/>
            <person name="MacLeod J.N."/>
            <person name="Penedo M.C.T."/>
            <person name="Raison J.M."/>
            <person name="Sharpe T."/>
            <person name="Vogel J."/>
            <person name="Andersson L."/>
            <person name="Antczak D.F."/>
            <person name="Biagi T."/>
            <person name="Binns M.M."/>
            <person name="Chowdhary B.P."/>
            <person name="Coleman S.J."/>
            <person name="Della Valle G."/>
            <person name="Fryc S."/>
            <person name="Guerin G."/>
            <person name="Hasegawa T."/>
            <person name="Hill E.W."/>
            <person name="Jurka J."/>
            <person name="Kiialainen A."/>
            <person name="Lindgren G."/>
            <person name="Liu J."/>
            <person name="Magnani E."/>
            <person name="Mickelson J.R."/>
            <person name="Murray J."/>
            <person name="Nergadze S.G."/>
            <person name="Onofrio R."/>
            <person name="Pedroni S."/>
            <person name="Piras M.F."/>
            <person name="Raudsepp T."/>
            <person name="Rocchi M."/>
            <person name="Roeed K.H."/>
            <person name="Ryder O.A."/>
            <person name="Searle S."/>
            <person name="Skow L."/>
            <person name="Swinburne J.E."/>
            <person name="Syvaenen A.C."/>
            <person name="Tozaki T."/>
            <person name="Valberg S.J."/>
            <person name="Vaudin M."/>
            <person name="White J.R."/>
            <person name="Zody M.C."/>
            <person name="Lander E.S."/>
            <person name="Lindblad-Toh K."/>
        </authorList>
    </citation>
    <scope>NUCLEOTIDE SEQUENCE [LARGE SCALE GENOMIC DNA]</scope>
    <source>
        <strain evidence="6 7">Thoroughbred</strain>
    </source>
</reference>
<feature type="compositionally biased region" description="Low complexity" evidence="5">
    <location>
        <begin position="291"/>
        <end position="311"/>
    </location>
</feature>
<dbReference type="SUPFAM" id="SSF53335">
    <property type="entry name" value="S-adenosyl-L-methionine-dependent methyltransferases"/>
    <property type="match status" value="1"/>
</dbReference>
<evidence type="ECO:0000256" key="3">
    <source>
        <dbReference type="ARBA" id="ARBA00022679"/>
    </source>
</evidence>
<evidence type="ECO:0000313" key="6">
    <source>
        <dbReference type="Ensembl" id="ENSECAP00000023755.2"/>
    </source>
</evidence>
<reference evidence="6" key="2">
    <citation type="submission" date="2025-08" db="UniProtKB">
        <authorList>
            <consortium name="Ensembl"/>
        </authorList>
    </citation>
    <scope>IDENTIFICATION</scope>
    <source>
        <strain evidence="6">Thoroughbred</strain>
    </source>
</reference>
<dbReference type="Bgee" id="ENSECAG00000011190">
    <property type="expression patterns" value="Expressed in retina and 23 other cell types or tissues"/>
</dbReference>
<dbReference type="GeneTree" id="ENSGT00390000001390"/>
<keyword evidence="2" id="KW-0489">Methyltransferase</keyword>
<dbReference type="Ensembl" id="ENSECAT00000062594.2">
    <property type="protein sequence ID" value="ENSECAP00000023755.2"/>
    <property type="gene ID" value="ENSECAG00000011190.4"/>
</dbReference>
<dbReference type="PANTHER" id="PTHR13610:SF5">
    <property type="entry name" value="ADENINE NUCLEOTIDE TRANSLOCASE LYSINE N-METHYLTRANSFERASE"/>
    <property type="match status" value="1"/>
</dbReference>
<dbReference type="Gene3D" id="3.40.50.150">
    <property type="entry name" value="Vaccinia Virus protein VP39"/>
    <property type="match status" value="1"/>
</dbReference>
<evidence type="ECO:0000256" key="5">
    <source>
        <dbReference type="SAM" id="MobiDB-lite"/>
    </source>
</evidence>
<sequence>RGPRLLPPPPVPARHAFACAALRALLRPLGGGRPRRLLGGPLPLEGQATPHPDISRRVASFRFELREDRLPELPQQAHGLGTDGACRPCSHAELLLAACTSDFVIHGTIHGVAHDTELQESVITVAAARVLRQTLPLFQVPYVGASARQVEHVLSLLRGRPGKMVDLGSGDGRIVLAAHRCGLRPAVGYELNPWLVGLARLHAWRAGCADSVCYRREDLWKVNLRDCHNVSVFLAPSVLPLLEDKLQAELPTGARVVSGRFPLPTWQPVAVVGEGLDRVWAYDIHRGGPVGQAASGPGSASVPGVPGSHAG</sequence>
<evidence type="ECO:0000256" key="2">
    <source>
        <dbReference type="ARBA" id="ARBA00022603"/>
    </source>
</evidence>
<dbReference type="Proteomes" id="UP000002281">
    <property type="component" value="Chromosome 13"/>
</dbReference>
<reference evidence="6" key="3">
    <citation type="submission" date="2025-09" db="UniProtKB">
        <authorList>
            <consortium name="Ensembl"/>
        </authorList>
    </citation>
    <scope>IDENTIFICATION</scope>
    <source>
        <strain evidence="6">Thoroughbred</strain>
    </source>
</reference>
<dbReference type="AlphaFoldDB" id="A0A3Q2GT47"/>
<evidence type="ECO:0000313" key="7">
    <source>
        <dbReference type="Proteomes" id="UP000002281"/>
    </source>
</evidence>